<evidence type="ECO:0000256" key="8">
    <source>
        <dbReference type="ARBA" id="ARBA00022989"/>
    </source>
</evidence>
<name>A0AAW7XB91_9GAMM</name>
<evidence type="ECO:0000256" key="2">
    <source>
        <dbReference type="ARBA" id="ARBA00007246"/>
    </source>
</evidence>
<proteinExistence type="inferred from homology"/>
<accession>A0AAW7XB91</accession>
<keyword evidence="3 10" id="KW-0813">Transport</keyword>
<evidence type="ECO:0000256" key="6">
    <source>
        <dbReference type="ARBA" id="ARBA00022692"/>
    </source>
</evidence>
<dbReference type="SUPFAM" id="SSF54523">
    <property type="entry name" value="Pili subunits"/>
    <property type="match status" value="1"/>
</dbReference>
<keyword evidence="4 10" id="KW-1003">Cell membrane</keyword>
<evidence type="ECO:0000256" key="4">
    <source>
        <dbReference type="ARBA" id="ARBA00022475"/>
    </source>
</evidence>
<feature type="domain" description="T2SS protein K second SAM-like" evidence="12">
    <location>
        <begin position="242"/>
        <end position="300"/>
    </location>
</feature>
<dbReference type="Gene3D" id="1.10.40.60">
    <property type="entry name" value="EpsJ-like"/>
    <property type="match status" value="2"/>
</dbReference>
<evidence type="ECO:0000259" key="13">
    <source>
        <dbReference type="Pfam" id="PF21687"/>
    </source>
</evidence>
<gene>
    <name evidence="14" type="primary">gspK</name>
    <name evidence="14" type="ORF">Q4521_14145</name>
</gene>
<organism evidence="14 15">
    <name type="scientific">Saccharophagus degradans</name>
    <dbReference type="NCBI Taxonomy" id="86304"/>
    <lineage>
        <taxon>Bacteria</taxon>
        <taxon>Pseudomonadati</taxon>
        <taxon>Pseudomonadota</taxon>
        <taxon>Gammaproteobacteria</taxon>
        <taxon>Cellvibrionales</taxon>
        <taxon>Cellvibrionaceae</taxon>
        <taxon>Saccharophagus</taxon>
    </lineage>
</organism>
<dbReference type="AlphaFoldDB" id="A0AAW7XB91"/>
<dbReference type="InterPro" id="IPR049179">
    <property type="entry name" value="T2SSK_SAM-like_2nd"/>
</dbReference>
<dbReference type="GO" id="GO:0009306">
    <property type="term" value="P:protein secretion"/>
    <property type="evidence" value="ECO:0007669"/>
    <property type="project" value="InterPro"/>
</dbReference>
<dbReference type="RefSeq" id="WP_280947072.1">
    <property type="nucleotide sequence ID" value="NZ_CP123764.1"/>
</dbReference>
<dbReference type="InterPro" id="IPR005628">
    <property type="entry name" value="GspK"/>
</dbReference>
<keyword evidence="7" id="KW-0653">Protein transport</keyword>
<dbReference type="InterPro" id="IPR038072">
    <property type="entry name" value="GspK_central_sf"/>
</dbReference>
<dbReference type="Pfam" id="PF21687">
    <property type="entry name" value="T2SSK_1st"/>
    <property type="match status" value="1"/>
</dbReference>
<comment type="subcellular location">
    <subcellularLocation>
        <location evidence="1 10">Cell inner membrane</location>
    </subcellularLocation>
</comment>
<keyword evidence="9 10" id="KW-0472">Membrane</keyword>
<comment type="similarity">
    <text evidence="2 10">Belongs to the GSP K family.</text>
</comment>
<protein>
    <recommendedName>
        <fullName evidence="10">Type II secretion system protein K</fullName>
    </recommendedName>
</protein>
<dbReference type="InterPro" id="IPR045584">
    <property type="entry name" value="Pilin-like"/>
</dbReference>
<dbReference type="NCBIfam" id="NF037980">
    <property type="entry name" value="T2SS_GspK"/>
    <property type="match status" value="1"/>
</dbReference>
<evidence type="ECO:0000256" key="1">
    <source>
        <dbReference type="ARBA" id="ARBA00004533"/>
    </source>
</evidence>
<keyword evidence="8 11" id="KW-1133">Transmembrane helix</keyword>
<evidence type="ECO:0000256" key="9">
    <source>
        <dbReference type="ARBA" id="ARBA00023136"/>
    </source>
</evidence>
<evidence type="ECO:0000256" key="7">
    <source>
        <dbReference type="ARBA" id="ARBA00022927"/>
    </source>
</evidence>
<dbReference type="InterPro" id="IPR049031">
    <property type="entry name" value="T2SSK_SAM-like_1st"/>
</dbReference>
<keyword evidence="6 11" id="KW-0812">Transmembrane</keyword>
<feature type="domain" description="T2SS protein K first SAM-like" evidence="13">
    <location>
        <begin position="115"/>
        <end position="235"/>
    </location>
</feature>
<sequence>MRSMFTPRPTKSPAPSKEKGVALVLAVMISAIVVAISVKASWHFDMGLTRSANRWHSQQADAYMVGLEGLVHSALKVDKEETEYDHLGEFWAMEQPPFPTDEGGYIKGVIEDAHGRLNLNLLAKKGNQKPGAPLHEKYTTSQKRFIRLLQTIELEEGEFLTEGDAVTLTDAVIDWIDPDNDVSGFGGAESDYYSSLEIPIQIANRPMISVSELMVIKGMTPQLYRGLLPYVIALNDPTAMTNINTMLPPLLRTLNSPELLVPLTIEEAEQMVEGRGAEGFESIEFFKDSDVVAMVLGSGHGNNPAVSTEDLTVNSDYFLLFGEVMVGDHTRRSNALLFRAGDKVVTLRRTDANF</sequence>
<dbReference type="PANTHER" id="PTHR38831">
    <property type="entry name" value="TYPE II SECRETION SYSTEM PROTEIN K"/>
    <property type="match status" value="1"/>
</dbReference>
<evidence type="ECO:0000256" key="3">
    <source>
        <dbReference type="ARBA" id="ARBA00022448"/>
    </source>
</evidence>
<evidence type="ECO:0000313" key="15">
    <source>
        <dbReference type="Proteomes" id="UP001169760"/>
    </source>
</evidence>
<evidence type="ECO:0000313" key="14">
    <source>
        <dbReference type="EMBL" id="MDO6423619.1"/>
    </source>
</evidence>
<dbReference type="PIRSF" id="PIRSF002786">
    <property type="entry name" value="XcpX"/>
    <property type="match status" value="1"/>
</dbReference>
<dbReference type="EMBL" id="JAUOPB010000010">
    <property type="protein sequence ID" value="MDO6423619.1"/>
    <property type="molecule type" value="Genomic_DNA"/>
</dbReference>
<dbReference type="SUPFAM" id="SSF158544">
    <property type="entry name" value="GspK insert domain-like"/>
    <property type="match status" value="1"/>
</dbReference>
<feature type="transmembrane region" description="Helical" evidence="11">
    <location>
        <begin position="21"/>
        <end position="42"/>
    </location>
</feature>
<evidence type="ECO:0000256" key="10">
    <source>
        <dbReference type="PIRNR" id="PIRNR002786"/>
    </source>
</evidence>
<evidence type="ECO:0000256" key="11">
    <source>
        <dbReference type="SAM" id="Phobius"/>
    </source>
</evidence>
<evidence type="ECO:0000256" key="5">
    <source>
        <dbReference type="ARBA" id="ARBA00022519"/>
    </source>
</evidence>
<comment type="caution">
    <text evidence="14">The sequence shown here is derived from an EMBL/GenBank/DDBJ whole genome shotgun (WGS) entry which is preliminary data.</text>
</comment>
<dbReference type="GO" id="GO:0005886">
    <property type="term" value="C:plasma membrane"/>
    <property type="evidence" value="ECO:0007669"/>
    <property type="project" value="UniProtKB-SubCell"/>
</dbReference>
<dbReference type="PANTHER" id="PTHR38831:SF1">
    <property type="entry name" value="TYPE II SECRETION SYSTEM PROTEIN K-RELATED"/>
    <property type="match status" value="1"/>
</dbReference>
<dbReference type="Gene3D" id="3.30.1300.30">
    <property type="entry name" value="GSPII I/J protein-like"/>
    <property type="match status" value="1"/>
</dbReference>
<evidence type="ECO:0000259" key="12">
    <source>
        <dbReference type="Pfam" id="PF03934"/>
    </source>
</evidence>
<reference evidence="14" key="1">
    <citation type="submission" date="2023-07" db="EMBL/GenBank/DDBJ databases">
        <title>Genome content predicts the carbon catabolic preferences of heterotrophic bacteria.</title>
        <authorList>
            <person name="Gralka M."/>
        </authorList>
    </citation>
    <scope>NUCLEOTIDE SEQUENCE</scope>
    <source>
        <strain evidence="14">I3M17_2</strain>
    </source>
</reference>
<dbReference type="Pfam" id="PF03934">
    <property type="entry name" value="T2SSK"/>
    <property type="match status" value="1"/>
</dbReference>
<keyword evidence="5 10" id="KW-0997">Cell inner membrane</keyword>
<dbReference type="Proteomes" id="UP001169760">
    <property type="component" value="Unassembled WGS sequence"/>
</dbReference>